<feature type="region of interest" description="Disordered" evidence="1">
    <location>
        <begin position="67"/>
        <end position="94"/>
    </location>
</feature>
<dbReference type="Proteomes" id="UP000314294">
    <property type="component" value="Unassembled WGS sequence"/>
</dbReference>
<dbReference type="EMBL" id="SRLO01000008">
    <property type="protein sequence ID" value="TNN87904.1"/>
    <property type="molecule type" value="Genomic_DNA"/>
</dbReference>
<evidence type="ECO:0000256" key="1">
    <source>
        <dbReference type="SAM" id="MobiDB-lite"/>
    </source>
</evidence>
<evidence type="ECO:0000313" key="3">
    <source>
        <dbReference type="Proteomes" id="UP000314294"/>
    </source>
</evidence>
<name>A0A4Z2JDJ1_9TELE</name>
<organism evidence="2 3">
    <name type="scientific">Liparis tanakae</name>
    <name type="common">Tanaka's snailfish</name>
    <dbReference type="NCBI Taxonomy" id="230148"/>
    <lineage>
        <taxon>Eukaryota</taxon>
        <taxon>Metazoa</taxon>
        <taxon>Chordata</taxon>
        <taxon>Craniata</taxon>
        <taxon>Vertebrata</taxon>
        <taxon>Euteleostomi</taxon>
        <taxon>Actinopterygii</taxon>
        <taxon>Neopterygii</taxon>
        <taxon>Teleostei</taxon>
        <taxon>Neoteleostei</taxon>
        <taxon>Acanthomorphata</taxon>
        <taxon>Eupercaria</taxon>
        <taxon>Perciformes</taxon>
        <taxon>Cottioidei</taxon>
        <taxon>Cottales</taxon>
        <taxon>Liparidae</taxon>
        <taxon>Liparis</taxon>
    </lineage>
</organism>
<protein>
    <submittedName>
        <fullName evidence="2">Uncharacterized protein</fullName>
    </submittedName>
</protein>
<sequence length="94" mass="9897">MVSALLPTPPAPTTTSLYSVILAAAAHHTNATAGGGEQKKERKMQKCRHTYLGKCVCTTLATSVQRKGQQTNITPPLTLAGPPPAAFQLPTFLP</sequence>
<comment type="caution">
    <text evidence="2">The sequence shown here is derived from an EMBL/GenBank/DDBJ whole genome shotgun (WGS) entry which is preliminary data.</text>
</comment>
<accession>A0A4Z2JDJ1</accession>
<evidence type="ECO:0000313" key="2">
    <source>
        <dbReference type="EMBL" id="TNN87904.1"/>
    </source>
</evidence>
<dbReference type="AlphaFoldDB" id="A0A4Z2JDJ1"/>
<gene>
    <name evidence="2" type="ORF">EYF80_001868</name>
</gene>
<reference evidence="2 3" key="1">
    <citation type="submission" date="2019-03" db="EMBL/GenBank/DDBJ databases">
        <title>First draft genome of Liparis tanakae, snailfish: a comprehensive survey of snailfish specific genes.</title>
        <authorList>
            <person name="Kim W."/>
            <person name="Song I."/>
            <person name="Jeong J.-H."/>
            <person name="Kim D."/>
            <person name="Kim S."/>
            <person name="Ryu S."/>
            <person name="Song J.Y."/>
            <person name="Lee S.K."/>
        </authorList>
    </citation>
    <scope>NUCLEOTIDE SEQUENCE [LARGE SCALE GENOMIC DNA]</scope>
    <source>
        <tissue evidence="2">Muscle</tissue>
    </source>
</reference>
<proteinExistence type="predicted"/>
<keyword evidence="3" id="KW-1185">Reference proteome</keyword>